<evidence type="ECO:0000256" key="3">
    <source>
        <dbReference type="ARBA" id="ARBA00022643"/>
    </source>
</evidence>
<proteinExistence type="inferred from homology"/>
<dbReference type="GO" id="GO:0016646">
    <property type="term" value="F:oxidoreductase activity, acting on the CH-NH group of donors, NAD or NADP as acceptor"/>
    <property type="evidence" value="ECO:0007669"/>
    <property type="project" value="UniProtKB-ARBA"/>
</dbReference>
<evidence type="ECO:0000256" key="4">
    <source>
        <dbReference type="ARBA" id="ARBA00038054"/>
    </source>
</evidence>
<evidence type="ECO:0000259" key="5">
    <source>
        <dbReference type="SMART" id="SM00903"/>
    </source>
</evidence>
<dbReference type="PANTHER" id="PTHR33798">
    <property type="entry name" value="FLAVOPROTEIN OXYGENASE"/>
    <property type="match status" value="1"/>
</dbReference>
<dbReference type="SUPFAM" id="SSF50475">
    <property type="entry name" value="FMN-binding split barrel"/>
    <property type="match status" value="1"/>
</dbReference>
<dbReference type="InterPro" id="IPR002563">
    <property type="entry name" value="Flavin_Rdtase-like_dom"/>
</dbReference>
<accession>A0A1W2CRM2</accession>
<keyword evidence="3" id="KW-0288">FMN</keyword>
<sequence>MASPAHRPTLDPMRTVFDPTDPGTNAYDLLTSIVVPRPIAWITTVGADGVGNLAPHSFFNVACARPPMVSFTSVGRKDTLRNVLATEHFVVNLVSEDLAELANASSAPFDPEVDEAQAVGVRLEPSDVVPVPRVADSATSIECRLHSSTGLGDSHLVIGEVVAITVRTDALVDGRPTMDALRPVSRLGRDEWGHSPEVFRLERPRRA</sequence>
<keyword evidence="2" id="KW-0285">Flavoprotein</keyword>
<evidence type="ECO:0000313" key="6">
    <source>
        <dbReference type="EMBL" id="SMC87897.1"/>
    </source>
</evidence>
<dbReference type="GO" id="GO:0010181">
    <property type="term" value="F:FMN binding"/>
    <property type="evidence" value="ECO:0007669"/>
    <property type="project" value="InterPro"/>
</dbReference>
<dbReference type="Gene3D" id="2.30.110.10">
    <property type="entry name" value="Electron Transport, Fmn-binding Protein, Chain A"/>
    <property type="match status" value="1"/>
</dbReference>
<dbReference type="PANTHER" id="PTHR33798:SF5">
    <property type="entry name" value="FLAVIN REDUCTASE LIKE DOMAIN-CONTAINING PROTEIN"/>
    <property type="match status" value="1"/>
</dbReference>
<dbReference type="Proteomes" id="UP000192634">
    <property type="component" value="Unassembled WGS sequence"/>
</dbReference>
<dbReference type="Pfam" id="PF01613">
    <property type="entry name" value="Flavin_Reduct"/>
    <property type="match status" value="1"/>
</dbReference>
<feature type="domain" description="Flavin reductase like" evidence="5">
    <location>
        <begin position="32"/>
        <end position="175"/>
    </location>
</feature>
<dbReference type="InterPro" id="IPR012349">
    <property type="entry name" value="Split_barrel_FMN-bd"/>
</dbReference>
<dbReference type="EMBL" id="FWXN01000012">
    <property type="protein sequence ID" value="SMC87897.1"/>
    <property type="molecule type" value="Genomic_DNA"/>
</dbReference>
<comment type="similarity">
    <text evidence="4">Belongs to the flavoredoxin family.</text>
</comment>
<protein>
    <submittedName>
        <fullName evidence="6">NADH-FMN oxidoreductase RutF, flavin reductase (DIM6/NTAB) family</fullName>
    </submittedName>
</protein>
<gene>
    <name evidence="6" type="ORF">SAMN06296429_11258</name>
</gene>
<dbReference type="SMART" id="SM00903">
    <property type="entry name" value="Flavin_Reduct"/>
    <property type="match status" value="1"/>
</dbReference>
<evidence type="ECO:0000256" key="1">
    <source>
        <dbReference type="ARBA" id="ARBA00001917"/>
    </source>
</evidence>
<evidence type="ECO:0000313" key="7">
    <source>
        <dbReference type="Proteomes" id="UP000192634"/>
    </source>
</evidence>
<comment type="cofactor">
    <cofactor evidence="1">
        <name>FMN</name>
        <dbReference type="ChEBI" id="CHEBI:58210"/>
    </cofactor>
</comment>
<dbReference type="AlphaFoldDB" id="A0A1W2CRM2"/>
<evidence type="ECO:0000256" key="2">
    <source>
        <dbReference type="ARBA" id="ARBA00022630"/>
    </source>
</evidence>
<reference evidence="6 7" key="1">
    <citation type="submission" date="2017-04" db="EMBL/GenBank/DDBJ databases">
        <authorList>
            <person name="Afonso C.L."/>
            <person name="Miller P.J."/>
            <person name="Scott M.A."/>
            <person name="Spackman E."/>
            <person name="Goraichik I."/>
            <person name="Dimitrov K.M."/>
            <person name="Suarez D.L."/>
            <person name="Swayne D.E."/>
        </authorList>
    </citation>
    <scope>NUCLEOTIDE SEQUENCE [LARGE SCALE GENOMIC DNA]</scope>
    <source>
        <strain evidence="6 7">CGMCC 1.12511</strain>
    </source>
</reference>
<name>A0A1W2CRM2_9MICO</name>
<organism evidence="6 7">
    <name type="scientific">Janibacter indicus</name>
    <dbReference type="NCBI Taxonomy" id="857417"/>
    <lineage>
        <taxon>Bacteria</taxon>
        <taxon>Bacillati</taxon>
        <taxon>Actinomycetota</taxon>
        <taxon>Actinomycetes</taxon>
        <taxon>Micrococcales</taxon>
        <taxon>Intrasporangiaceae</taxon>
        <taxon>Janibacter</taxon>
    </lineage>
</organism>